<keyword evidence="1" id="KW-1133">Transmembrane helix</keyword>
<accession>A0ABU0EI88</accession>
<dbReference type="RefSeq" id="WP_307493806.1">
    <property type="nucleotide sequence ID" value="NZ_JAUSVB010000005.1"/>
</dbReference>
<proteinExistence type="predicted"/>
<evidence type="ECO:0000313" key="2">
    <source>
        <dbReference type="EMBL" id="MDQ0374989.1"/>
    </source>
</evidence>
<reference evidence="2 3" key="1">
    <citation type="submission" date="2023-07" db="EMBL/GenBank/DDBJ databases">
        <title>Sorghum-associated microbial communities from plants grown in Nebraska, USA.</title>
        <authorList>
            <person name="Schachtman D."/>
        </authorList>
    </citation>
    <scope>NUCLEOTIDE SEQUENCE [LARGE SCALE GENOMIC DNA]</scope>
    <source>
        <strain evidence="2 3">BE332</strain>
    </source>
</reference>
<keyword evidence="1" id="KW-0812">Transmembrane</keyword>
<keyword evidence="3" id="KW-1185">Reference proteome</keyword>
<evidence type="ECO:0008006" key="4">
    <source>
        <dbReference type="Google" id="ProtNLM"/>
    </source>
</evidence>
<dbReference type="EMBL" id="JAUSVB010000005">
    <property type="protein sequence ID" value="MDQ0374989.1"/>
    <property type="molecule type" value="Genomic_DNA"/>
</dbReference>
<dbReference type="Proteomes" id="UP001239626">
    <property type="component" value="Unassembled WGS sequence"/>
</dbReference>
<feature type="transmembrane region" description="Helical" evidence="1">
    <location>
        <begin position="122"/>
        <end position="141"/>
    </location>
</feature>
<evidence type="ECO:0000256" key="1">
    <source>
        <dbReference type="SAM" id="Phobius"/>
    </source>
</evidence>
<organism evidence="2 3">
    <name type="scientific">Cellulomonas humilata</name>
    <dbReference type="NCBI Taxonomy" id="144055"/>
    <lineage>
        <taxon>Bacteria</taxon>
        <taxon>Bacillati</taxon>
        <taxon>Actinomycetota</taxon>
        <taxon>Actinomycetes</taxon>
        <taxon>Micrococcales</taxon>
        <taxon>Cellulomonadaceae</taxon>
        <taxon>Cellulomonas</taxon>
    </lineage>
</organism>
<feature type="transmembrane region" description="Helical" evidence="1">
    <location>
        <begin position="181"/>
        <end position="202"/>
    </location>
</feature>
<feature type="transmembrane region" description="Helical" evidence="1">
    <location>
        <begin position="300"/>
        <end position="324"/>
    </location>
</feature>
<keyword evidence="1" id="KW-0472">Membrane</keyword>
<sequence>MRSLDRSAAFWLRAYPPAWRTQRADEVTAVLVDLAPDGARRLDARTALGLLRGGVATRWRLTPPLRVYLPYRMLDIRVPAQYREWVHQDIATPGAMRRNLTGRLWLFAFPIYNALTTDARDVTLVMWTVVGVALLATLLCVRPGFGVRRRLQHHAGTGSRVLGSSVWVRTSRARVSAGPGARVLVLLLAVGAVAWSAAAVLAPTRLGAVPCDAAGALACWETVVVERDSAALITAPIAAAALAGIAIAVAVHRRLGRHLADRPDQPARHLVGLAPHAGVGFTLWAGLIIAEAWAEATGAWVLSLSAVAAPACLLLLPAAVVVWLRSRTAPDLALVDLRHVAWTGRPVQVDRYDTELVPALAQESR</sequence>
<gene>
    <name evidence="2" type="ORF">J2X26_003319</name>
</gene>
<comment type="caution">
    <text evidence="2">The sequence shown here is derived from an EMBL/GenBank/DDBJ whole genome shotgun (WGS) entry which is preliminary data.</text>
</comment>
<name>A0ABU0EI88_9CELL</name>
<feature type="transmembrane region" description="Helical" evidence="1">
    <location>
        <begin position="273"/>
        <end position="294"/>
    </location>
</feature>
<evidence type="ECO:0000313" key="3">
    <source>
        <dbReference type="Proteomes" id="UP001239626"/>
    </source>
</evidence>
<feature type="transmembrane region" description="Helical" evidence="1">
    <location>
        <begin position="230"/>
        <end position="252"/>
    </location>
</feature>
<protein>
    <recommendedName>
        <fullName evidence="4">Integral membrane protein</fullName>
    </recommendedName>
</protein>